<feature type="transmembrane region" description="Helical" evidence="1">
    <location>
        <begin position="14"/>
        <end position="34"/>
    </location>
</feature>
<sequence>MAAAADALRGPKGWAAGGVAVLALGLAGVAWLFLGDDERGTPPDPRARQYREVDACLLTGEKGIAQGTLAASVWEGMQKASLDTRARVNYVPVTGDQSAGNARPFFNSLIQRQCDVVLAVGAPQVQVTQAAAAKNPKVRFVVVDDASEAKAERPGNVTVAQPGGELKETVAETIKEAVRASHG</sequence>
<proteinExistence type="predicted"/>
<dbReference type="Gene3D" id="3.40.50.2300">
    <property type="match status" value="1"/>
</dbReference>
<keyword evidence="1" id="KW-0812">Transmembrane</keyword>
<keyword evidence="1" id="KW-1133">Transmembrane helix</keyword>
<comment type="caution">
    <text evidence="2">The sequence shown here is derived from an EMBL/GenBank/DDBJ whole genome shotgun (WGS) entry which is preliminary data.</text>
</comment>
<name>A0ABV7SP31_9ACTN</name>
<protein>
    <submittedName>
        <fullName evidence="2">BMP family ABC transporter substrate-binding protein</fullName>
    </submittedName>
</protein>
<dbReference type="RefSeq" id="WP_310765664.1">
    <property type="nucleotide sequence ID" value="NZ_JBHRWR010000048.1"/>
</dbReference>
<evidence type="ECO:0000313" key="2">
    <source>
        <dbReference type="EMBL" id="MFC3578468.1"/>
    </source>
</evidence>
<accession>A0ABV7SP31</accession>
<evidence type="ECO:0000256" key="1">
    <source>
        <dbReference type="SAM" id="Phobius"/>
    </source>
</evidence>
<reference evidence="3" key="1">
    <citation type="journal article" date="2019" name="Int. J. Syst. Evol. Microbiol.">
        <title>The Global Catalogue of Microorganisms (GCM) 10K type strain sequencing project: providing services to taxonomists for standard genome sequencing and annotation.</title>
        <authorList>
            <consortium name="The Broad Institute Genomics Platform"/>
            <consortium name="The Broad Institute Genome Sequencing Center for Infectious Disease"/>
            <person name="Wu L."/>
            <person name="Ma J."/>
        </authorList>
    </citation>
    <scope>NUCLEOTIDE SEQUENCE [LARGE SCALE GENOMIC DNA]</scope>
    <source>
        <strain evidence="3">CGMCC 4.7035</strain>
    </source>
</reference>
<organism evidence="2 3">
    <name type="scientific">Streptomyces yaanensis</name>
    <dbReference type="NCBI Taxonomy" id="1142239"/>
    <lineage>
        <taxon>Bacteria</taxon>
        <taxon>Bacillati</taxon>
        <taxon>Actinomycetota</taxon>
        <taxon>Actinomycetes</taxon>
        <taxon>Kitasatosporales</taxon>
        <taxon>Streptomycetaceae</taxon>
        <taxon>Streptomyces</taxon>
    </lineage>
</organism>
<evidence type="ECO:0000313" key="3">
    <source>
        <dbReference type="Proteomes" id="UP001595701"/>
    </source>
</evidence>
<keyword evidence="1" id="KW-0472">Membrane</keyword>
<gene>
    <name evidence="2" type="ORF">ACFOZ0_35450</name>
</gene>
<dbReference type="Proteomes" id="UP001595701">
    <property type="component" value="Unassembled WGS sequence"/>
</dbReference>
<keyword evidence="3" id="KW-1185">Reference proteome</keyword>
<dbReference type="EMBL" id="JBHRWR010000048">
    <property type="protein sequence ID" value="MFC3578468.1"/>
    <property type="molecule type" value="Genomic_DNA"/>
</dbReference>